<evidence type="ECO:0000313" key="7">
    <source>
        <dbReference type="EMBL" id="MBK9719948.1"/>
    </source>
</evidence>
<accession>A0A9D7SDU5</accession>
<gene>
    <name evidence="7" type="ORF">IPO85_21050</name>
</gene>
<dbReference type="InterPro" id="IPR006143">
    <property type="entry name" value="RND_pump_MFP"/>
</dbReference>
<name>A0A9D7SDU5_9BACT</name>
<dbReference type="Gene3D" id="2.40.30.170">
    <property type="match status" value="1"/>
</dbReference>
<reference evidence="7 8" key="1">
    <citation type="submission" date="2020-10" db="EMBL/GenBank/DDBJ databases">
        <title>Connecting structure to function with the recovery of over 1000 high-quality activated sludge metagenome-assembled genomes encoding full-length rRNA genes using long-read sequencing.</title>
        <authorList>
            <person name="Singleton C.M."/>
            <person name="Petriglieri F."/>
            <person name="Kristensen J.M."/>
            <person name="Kirkegaard R.H."/>
            <person name="Michaelsen T.Y."/>
            <person name="Andersen M.H."/>
            <person name="Karst S.M."/>
            <person name="Dueholm M.S."/>
            <person name="Nielsen P.H."/>
            <person name="Albertsen M."/>
        </authorList>
    </citation>
    <scope>NUCLEOTIDE SEQUENCE [LARGE SCALE GENOMIC DNA]</scope>
    <source>
        <strain evidence="7">Ribe_18-Q3-R11-54_BAT3C.373</strain>
    </source>
</reference>
<dbReference type="Pfam" id="PF25917">
    <property type="entry name" value="BSH_RND"/>
    <property type="match status" value="1"/>
</dbReference>
<sequence>MKNVISITLFILLSIVGACKKPETTVDPKEKLQQLKAQIQELNTQVKQLEIEISKTDTSFVKTSKAKKVTIDSARKQDFKHFIETQGIVDAAQNVLAAPQMPGLITKIYVKEGDRVHAGQILAQMDGATMKQGIEEIKTAIAMANTMFDKQKSLWEQNIGSESQFLQAKNQKEQLEQKLKTLQSQLSMTNIKSPVNGIVDEIKVKIGEIASPGFAGIRVVNNSNLMIKARLSDQFASKVKKGDKVSLYFPDLDKELSSALSYVGQTVNASSRTINVEAKLPPAKEKFITNQIVKLKINDGIQKSVIVVPSNVIQKSINGEDYILVVENKNGIMYARKQIIKTGQQYNGQTVILEGLKSGDNYITLGYTEIVDGQTIQN</sequence>
<dbReference type="NCBIfam" id="TIGR01730">
    <property type="entry name" value="RND_mfp"/>
    <property type="match status" value="1"/>
</dbReference>
<dbReference type="PANTHER" id="PTHR30469:SF15">
    <property type="entry name" value="HLYD FAMILY OF SECRETION PROTEINS"/>
    <property type="match status" value="1"/>
</dbReference>
<evidence type="ECO:0000256" key="4">
    <source>
        <dbReference type="SAM" id="Coils"/>
    </source>
</evidence>
<dbReference type="GO" id="GO:1990281">
    <property type="term" value="C:efflux pump complex"/>
    <property type="evidence" value="ECO:0007669"/>
    <property type="project" value="TreeGrafter"/>
</dbReference>
<feature type="domain" description="Multidrug resistance protein MdtA-like C-terminal permuted SH3" evidence="6">
    <location>
        <begin position="305"/>
        <end position="366"/>
    </location>
</feature>
<dbReference type="InterPro" id="IPR058625">
    <property type="entry name" value="MdtA-like_BSH"/>
</dbReference>
<comment type="similarity">
    <text evidence="2">Belongs to the membrane fusion protein (MFP) (TC 8.A.1) family.</text>
</comment>
<feature type="coiled-coil region" evidence="4">
    <location>
        <begin position="158"/>
        <end position="192"/>
    </location>
</feature>
<protein>
    <submittedName>
        <fullName evidence="7">Efflux RND transporter periplasmic adaptor subunit</fullName>
    </submittedName>
</protein>
<dbReference type="Proteomes" id="UP000808349">
    <property type="component" value="Unassembled WGS sequence"/>
</dbReference>
<dbReference type="EMBL" id="JADKFW010000021">
    <property type="protein sequence ID" value="MBK9719948.1"/>
    <property type="molecule type" value="Genomic_DNA"/>
</dbReference>
<comment type="subcellular location">
    <subcellularLocation>
        <location evidence="1">Cell envelope</location>
    </subcellularLocation>
</comment>
<feature type="coiled-coil region" evidence="4">
    <location>
        <begin position="29"/>
        <end position="59"/>
    </location>
</feature>
<dbReference type="Pfam" id="PF25967">
    <property type="entry name" value="RND-MFP_C"/>
    <property type="match status" value="1"/>
</dbReference>
<evidence type="ECO:0000259" key="5">
    <source>
        <dbReference type="Pfam" id="PF25917"/>
    </source>
</evidence>
<dbReference type="Gene3D" id="2.40.420.20">
    <property type="match status" value="1"/>
</dbReference>
<dbReference type="InterPro" id="IPR058627">
    <property type="entry name" value="MdtA-like_C"/>
</dbReference>
<proteinExistence type="inferred from homology"/>
<evidence type="ECO:0000256" key="1">
    <source>
        <dbReference type="ARBA" id="ARBA00004196"/>
    </source>
</evidence>
<dbReference type="SUPFAM" id="SSF111369">
    <property type="entry name" value="HlyD-like secretion proteins"/>
    <property type="match status" value="1"/>
</dbReference>
<evidence type="ECO:0000313" key="8">
    <source>
        <dbReference type="Proteomes" id="UP000808349"/>
    </source>
</evidence>
<dbReference type="Gene3D" id="2.40.50.100">
    <property type="match status" value="2"/>
</dbReference>
<dbReference type="PROSITE" id="PS51257">
    <property type="entry name" value="PROKAR_LIPOPROTEIN"/>
    <property type="match status" value="1"/>
</dbReference>
<dbReference type="PANTHER" id="PTHR30469">
    <property type="entry name" value="MULTIDRUG RESISTANCE PROTEIN MDTA"/>
    <property type="match status" value="1"/>
</dbReference>
<dbReference type="GO" id="GO:0015562">
    <property type="term" value="F:efflux transmembrane transporter activity"/>
    <property type="evidence" value="ECO:0007669"/>
    <property type="project" value="TreeGrafter"/>
</dbReference>
<keyword evidence="3" id="KW-0813">Transport</keyword>
<organism evidence="7 8">
    <name type="scientific">Candidatus Defluviibacterium haderslevense</name>
    <dbReference type="NCBI Taxonomy" id="2981993"/>
    <lineage>
        <taxon>Bacteria</taxon>
        <taxon>Pseudomonadati</taxon>
        <taxon>Bacteroidota</taxon>
        <taxon>Saprospiria</taxon>
        <taxon>Saprospirales</taxon>
        <taxon>Saprospiraceae</taxon>
        <taxon>Candidatus Defluviibacterium</taxon>
    </lineage>
</organism>
<feature type="domain" description="Multidrug resistance protein MdtA-like barrel-sandwich hybrid" evidence="5">
    <location>
        <begin position="98"/>
        <end position="213"/>
    </location>
</feature>
<keyword evidence="4" id="KW-0175">Coiled coil</keyword>
<evidence type="ECO:0000256" key="3">
    <source>
        <dbReference type="ARBA" id="ARBA00022448"/>
    </source>
</evidence>
<evidence type="ECO:0000256" key="2">
    <source>
        <dbReference type="ARBA" id="ARBA00009477"/>
    </source>
</evidence>
<comment type="caution">
    <text evidence="7">The sequence shown here is derived from an EMBL/GenBank/DDBJ whole genome shotgun (WGS) entry which is preliminary data.</text>
</comment>
<dbReference type="AlphaFoldDB" id="A0A9D7SDU5"/>
<evidence type="ECO:0000259" key="6">
    <source>
        <dbReference type="Pfam" id="PF25967"/>
    </source>
</evidence>